<dbReference type="Pfam" id="PF00535">
    <property type="entry name" value="Glycos_transf_2"/>
    <property type="match status" value="1"/>
</dbReference>
<accession>A0A0M0FZD0</accession>
<dbReference type="AlphaFoldDB" id="A0A0M0FZD0"/>
<protein>
    <submittedName>
        <fullName evidence="3">Glycosyl transferase</fullName>
    </submittedName>
</protein>
<dbReference type="CDD" id="cd00761">
    <property type="entry name" value="Glyco_tranf_GTA_type"/>
    <property type="match status" value="1"/>
</dbReference>
<feature type="domain" description="Glycosyltransferase 2-like" evidence="2">
    <location>
        <begin position="38"/>
        <end position="200"/>
    </location>
</feature>
<dbReference type="EMBL" id="LGUE01000008">
    <property type="protein sequence ID" value="KON82909.1"/>
    <property type="molecule type" value="Genomic_DNA"/>
</dbReference>
<reference evidence="4" key="1">
    <citation type="submission" date="2015-07" db="EMBL/GenBank/DDBJ databases">
        <title>Fjat-14235 jcm11544.</title>
        <authorList>
            <person name="Liu B."/>
            <person name="Wang J."/>
            <person name="Zhu Y."/>
            <person name="Liu G."/>
            <person name="Chen Q."/>
            <person name="Chen Z."/>
            <person name="Lan J."/>
            <person name="Che J."/>
            <person name="Ge C."/>
            <person name="Shi H."/>
            <person name="Pan Z."/>
            <person name="Liu X."/>
        </authorList>
    </citation>
    <scope>NUCLEOTIDE SEQUENCE [LARGE SCALE GENOMIC DNA]</scope>
    <source>
        <strain evidence="4">JCM 11544</strain>
    </source>
</reference>
<dbReference type="SUPFAM" id="SSF53448">
    <property type="entry name" value="Nucleotide-diphospho-sugar transferases"/>
    <property type="match status" value="1"/>
</dbReference>
<dbReference type="PATRIC" id="fig|189381.12.peg.3281"/>
<proteinExistence type="inferred from homology"/>
<keyword evidence="4" id="KW-1185">Reference proteome</keyword>
<comment type="caution">
    <text evidence="3">The sequence shown here is derived from an EMBL/GenBank/DDBJ whole genome shotgun (WGS) entry which is preliminary data.</text>
</comment>
<comment type="similarity">
    <text evidence="1">Belongs to the glycosyltransferase 2 family.</text>
</comment>
<dbReference type="Proteomes" id="UP000037405">
    <property type="component" value="Unassembled WGS sequence"/>
</dbReference>
<evidence type="ECO:0000313" key="4">
    <source>
        <dbReference type="Proteomes" id="UP000037405"/>
    </source>
</evidence>
<dbReference type="OrthoDB" id="396512at2"/>
<dbReference type="PANTHER" id="PTHR22916">
    <property type="entry name" value="GLYCOSYLTRANSFERASE"/>
    <property type="match status" value="1"/>
</dbReference>
<sequence>MILKNILPFTTRNEDPTFDRIPYTIYNQAALRKHAKVTVIVPVYNAEKYVKKTIDSVIVQTIGFSHITLILVDDGSTDKSRHILRKYTKLYPNIVVVLLDENTGTPAYPRNLGMHLSNSTYVTFLDGDDWLDHDGIRQLHSVMEEAGTDYAVGKTIQVDGKKEKLIGRYESCKVRKNVSPYEIPHIFYHLGPTARMMRTSFIRKHQFRFPEMKYAEDKRFFIDILTHVGEISTTTAPVYYINRYAENQSLTKQTDIIEKMDTNITVLKYVLDKGLPPEQEKMIVNRLVEFDSITRLFNRKHFVKSEDQQAYFAKFQEVLSIFSSYNRPYTLEETIKKPLNKEYFSLLVNREYDRVVALAEWATTNGDSSQEKRDGMPYNVARLSDGTTIPIEVPVQAEVVEERKSGKDVIMEVELTGHRIPDIQAVELQNREFIEDLFIVAEAVEQTGHLVTLTFTKQTFAFLEKGKYILSLRYDDYESVMVAKESERKYELEGKGLTPVLYQTNKGNLSLKVM</sequence>
<dbReference type="InterPro" id="IPR029044">
    <property type="entry name" value="Nucleotide-diphossugar_trans"/>
</dbReference>
<name>A0A0M0FZD0_9BACI</name>
<evidence type="ECO:0000313" key="3">
    <source>
        <dbReference type="EMBL" id="KON82909.1"/>
    </source>
</evidence>
<dbReference type="RefSeq" id="WP_053429560.1">
    <property type="nucleotide sequence ID" value="NZ_LGUE01000008.1"/>
</dbReference>
<gene>
    <name evidence="3" type="ORF">AF331_18875</name>
</gene>
<keyword evidence="3" id="KW-0808">Transferase</keyword>
<dbReference type="InterPro" id="IPR001173">
    <property type="entry name" value="Glyco_trans_2-like"/>
</dbReference>
<organism evidence="3 4">
    <name type="scientific">Rossellomorea marisflavi</name>
    <dbReference type="NCBI Taxonomy" id="189381"/>
    <lineage>
        <taxon>Bacteria</taxon>
        <taxon>Bacillati</taxon>
        <taxon>Bacillota</taxon>
        <taxon>Bacilli</taxon>
        <taxon>Bacillales</taxon>
        <taxon>Bacillaceae</taxon>
        <taxon>Rossellomorea</taxon>
    </lineage>
</organism>
<dbReference type="GO" id="GO:0016758">
    <property type="term" value="F:hexosyltransferase activity"/>
    <property type="evidence" value="ECO:0007669"/>
    <property type="project" value="UniProtKB-ARBA"/>
</dbReference>
<dbReference type="Gene3D" id="3.90.550.10">
    <property type="entry name" value="Spore Coat Polysaccharide Biosynthesis Protein SpsA, Chain A"/>
    <property type="match status" value="1"/>
</dbReference>
<dbReference type="PANTHER" id="PTHR22916:SF3">
    <property type="entry name" value="UDP-GLCNAC:BETAGAL BETA-1,3-N-ACETYLGLUCOSAMINYLTRANSFERASE-LIKE PROTEIN 1"/>
    <property type="match status" value="1"/>
</dbReference>
<evidence type="ECO:0000256" key="1">
    <source>
        <dbReference type="ARBA" id="ARBA00006739"/>
    </source>
</evidence>
<evidence type="ECO:0000259" key="2">
    <source>
        <dbReference type="Pfam" id="PF00535"/>
    </source>
</evidence>